<comment type="caution">
    <text evidence="2">The sequence shown here is derived from an EMBL/GenBank/DDBJ whole genome shotgun (WGS) entry which is preliminary data.</text>
</comment>
<evidence type="ECO:0000313" key="2">
    <source>
        <dbReference type="EMBL" id="KAK0730779.1"/>
    </source>
</evidence>
<proteinExistence type="predicted"/>
<gene>
    <name evidence="2" type="ORF">B0H67DRAFT_639243</name>
</gene>
<feature type="compositionally biased region" description="Basic and acidic residues" evidence="1">
    <location>
        <begin position="90"/>
        <end position="102"/>
    </location>
</feature>
<keyword evidence="3" id="KW-1185">Reference proteome</keyword>
<protein>
    <submittedName>
        <fullName evidence="2">Uncharacterized protein</fullName>
    </submittedName>
</protein>
<dbReference type="AlphaFoldDB" id="A0AA40BAS8"/>
<organism evidence="2 3">
    <name type="scientific">Lasiosphaeris hirsuta</name>
    <dbReference type="NCBI Taxonomy" id="260670"/>
    <lineage>
        <taxon>Eukaryota</taxon>
        <taxon>Fungi</taxon>
        <taxon>Dikarya</taxon>
        <taxon>Ascomycota</taxon>
        <taxon>Pezizomycotina</taxon>
        <taxon>Sordariomycetes</taxon>
        <taxon>Sordariomycetidae</taxon>
        <taxon>Sordariales</taxon>
        <taxon>Lasiosphaeriaceae</taxon>
        <taxon>Lasiosphaeris</taxon>
    </lineage>
</organism>
<accession>A0AA40BAS8</accession>
<reference evidence="2" key="1">
    <citation type="submission" date="2023-06" db="EMBL/GenBank/DDBJ databases">
        <title>Genome-scale phylogeny and comparative genomics of the fungal order Sordariales.</title>
        <authorList>
            <consortium name="Lawrence Berkeley National Laboratory"/>
            <person name="Hensen N."/>
            <person name="Bonometti L."/>
            <person name="Westerberg I."/>
            <person name="Brannstrom I.O."/>
            <person name="Guillou S."/>
            <person name="Cros-Aarteil S."/>
            <person name="Calhoun S."/>
            <person name="Haridas S."/>
            <person name="Kuo A."/>
            <person name="Mondo S."/>
            <person name="Pangilinan J."/>
            <person name="Riley R."/>
            <person name="Labutti K."/>
            <person name="Andreopoulos B."/>
            <person name="Lipzen A."/>
            <person name="Chen C."/>
            <person name="Yanf M."/>
            <person name="Daum C."/>
            <person name="Ng V."/>
            <person name="Clum A."/>
            <person name="Steindorff A."/>
            <person name="Ohm R."/>
            <person name="Martin F."/>
            <person name="Silar P."/>
            <person name="Natvig D."/>
            <person name="Lalanne C."/>
            <person name="Gautier V."/>
            <person name="Ament-Velasquez S.L."/>
            <person name="Kruys A."/>
            <person name="Hutchinson M.I."/>
            <person name="Powell A.J."/>
            <person name="Barry K."/>
            <person name="Miller A.N."/>
            <person name="Grigoriev I.V."/>
            <person name="Debuchy R."/>
            <person name="Gladieux P."/>
            <person name="Thoren M.H."/>
            <person name="Johannesson H."/>
        </authorList>
    </citation>
    <scope>NUCLEOTIDE SEQUENCE</scope>
    <source>
        <strain evidence="2">SMH4607-1</strain>
    </source>
</reference>
<evidence type="ECO:0000256" key="1">
    <source>
        <dbReference type="SAM" id="MobiDB-lite"/>
    </source>
</evidence>
<dbReference type="EMBL" id="JAUKUA010000001">
    <property type="protein sequence ID" value="KAK0730779.1"/>
    <property type="molecule type" value="Genomic_DNA"/>
</dbReference>
<feature type="region of interest" description="Disordered" evidence="1">
    <location>
        <begin position="63"/>
        <end position="102"/>
    </location>
</feature>
<dbReference type="Proteomes" id="UP001172102">
    <property type="component" value="Unassembled WGS sequence"/>
</dbReference>
<evidence type="ECO:0000313" key="3">
    <source>
        <dbReference type="Proteomes" id="UP001172102"/>
    </source>
</evidence>
<name>A0AA40BAS8_9PEZI</name>
<sequence length="349" mass="37680">MAPTPAVAADCVILLVPDLGGRKAEGLLGELSTQLAELDFHSSPSVSKSDGAASVASPRFLEAGEPSQRPDHEKAPPSPSPGLFRFGPRTSDERRGSRADSLRVRLPNRTSSFLADVASLLSGLPICSNAPSPSSRSSTQRFLGPNELAHFAKYLSSKGFNFRQLDQAEHTFISRLLERPSFSIKGLEAIFSHLSEPDRLVLTRHQPNPHRPPLIDTIRTHLTIDALDPAQLEAADSYCAYFTARCVTEHHTTWLTPSLLCHIPLAAQGRSPLHQLIASLNVFSLAFDAFPAPADINNRESTTGRTPLLTLLSGFAWGNHTDTVMSELLGMLLARGAAPELCNAEGNNA</sequence>